<protein>
    <recommendedName>
        <fullName evidence="5">IQ domain-containing protein E</fullName>
    </recommendedName>
</protein>
<sequence length="695" mass="79871">MSADACDFVSDEELEDLIRKKRTPSKPLSPRSPYLTSANLHQRRPPAAAWKTAEFDVTHARLSMTTSTPEYLKEALGMKKPKHSRSASNGYTPGTPNFKDREEMYEEIIELKKNLQTQKMEADQLKAKVRRLEENNSRKEKQIEQLLDPTKGPEYSRSLLDKKTEGRAVVNGLKQKILRLEQQCREKESALRRLQSDLRTTNMEEMKITMETYYEEVQRLKNLLESAEKSHRTEGTENQRQQKVLRTTVFKLSKNVKQLEEENGRLRQEVVQEENVTMGGGTSSRAKSYMDWSKQRLVRRILDLEERLEELKKRCSTKDSRADQRSEDAPPASAAPGSVALQLVSVATETDAPLSEGGDIQQECARLRQEREALTSREKELRHLLAEREQDSAEQAKKIEELKREHQTETWQQRDEIENLSLNIKDLQSQLEKEKKRHQDQDGTQVHEKPSSLVLRQDEEQTKKNQAARIIQRHWHSHRNRDLILLQSAVRAHLSRKQQLLTLQSNNSKFCKSLRADVRCGTENSPVLEEEEVTLLQSAFRSHSKRRALISSRTGNDGDAKAIFPLRVMPTPAPRLNLATQHDGKKQAKDMRVEKSLSPFNDHSQIDSSSKKPLPGEIQDCRSWQNIVLVSMYCVYGHLCCISDDSFLCLSNCLLAKLQFPPPLTTDVLKTCDSDDSDDIIVSPSQPLRKRESFF</sequence>
<dbReference type="PANTHER" id="PTHR22590:SF3">
    <property type="entry name" value="IQ DOMAIN-CONTAINING PROTEIN E"/>
    <property type="match status" value="1"/>
</dbReference>
<feature type="region of interest" description="Disordered" evidence="2">
    <location>
        <begin position="429"/>
        <end position="461"/>
    </location>
</feature>
<dbReference type="InterPro" id="IPR052318">
    <property type="entry name" value="CellDiv_DevSignal_Domain"/>
</dbReference>
<feature type="region of interest" description="Disordered" evidence="2">
    <location>
        <begin position="132"/>
        <end position="157"/>
    </location>
</feature>
<dbReference type="Pfam" id="PF00612">
    <property type="entry name" value="IQ"/>
    <property type="match status" value="1"/>
</dbReference>
<evidence type="ECO:0000313" key="3">
    <source>
        <dbReference type="Ensembl" id="ENSDCDP00010007541.1"/>
    </source>
</evidence>
<evidence type="ECO:0000256" key="2">
    <source>
        <dbReference type="SAM" id="MobiDB-lite"/>
    </source>
</evidence>
<gene>
    <name evidence="3" type="primary">IQCE</name>
</gene>
<keyword evidence="4" id="KW-1185">Reference proteome</keyword>
<dbReference type="Ensembl" id="ENSDCDT00010007919.1">
    <property type="protein sequence ID" value="ENSDCDP00010007541.1"/>
    <property type="gene ID" value="ENSDCDG00010003375.1"/>
</dbReference>
<name>A0AAY4AJP0_9TELE</name>
<reference evidence="3 4" key="1">
    <citation type="submission" date="2020-06" db="EMBL/GenBank/DDBJ databases">
        <authorList>
            <consortium name="Wellcome Sanger Institute Data Sharing"/>
        </authorList>
    </citation>
    <scope>NUCLEOTIDE SEQUENCE [LARGE SCALE GENOMIC DNA]</scope>
</reference>
<dbReference type="InterPro" id="IPR000048">
    <property type="entry name" value="IQ_motif_EF-hand-BS"/>
</dbReference>
<feature type="region of interest" description="Disordered" evidence="2">
    <location>
        <begin position="313"/>
        <end position="337"/>
    </location>
</feature>
<feature type="compositionally biased region" description="Basic and acidic residues" evidence="2">
    <location>
        <begin position="132"/>
        <end position="143"/>
    </location>
</feature>
<organism evidence="3 4">
    <name type="scientific">Denticeps clupeoides</name>
    <name type="common">denticle herring</name>
    <dbReference type="NCBI Taxonomy" id="299321"/>
    <lineage>
        <taxon>Eukaryota</taxon>
        <taxon>Metazoa</taxon>
        <taxon>Chordata</taxon>
        <taxon>Craniata</taxon>
        <taxon>Vertebrata</taxon>
        <taxon>Euteleostomi</taxon>
        <taxon>Actinopterygii</taxon>
        <taxon>Neopterygii</taxon>
        <taxon>Teleostei</taxon>
        <taxon>Clupei</taxon>
        <taxon>Clupeiformes</taxon>
        <taxon>Denticipitoidei</taxon>
        <taxon>Denticipitidae</taxon>
        <taxon>Denticeps</taxon>
    </lineage>
</organism>
<accession>A0AAY4AJP0</accession>
<dbReference type="Gene3D" id="6.10.250.2910">
    <property type="match status" value="1"/>
</dbReference>
<feature type="compositionally biased region" description="Polar residues" evidence="2">
    <location>
        <begin position="86"/>
        <end position="95"/>
    </location>
</feature>
<evidence type="ECO:0008006" key="5">
    <source>
        <dbReference type="Google" id="ProtNLM"/>
    </source>
</evidence>
<reference evidence="3" key="3">
    <citation type="submission" date="2025-09" db="UniProtKB">
        <authorList>
            <consortium name="Ensembl"/>
        </authorList>
    </citation>
    <scope>IDENTIFICATION</scope>
</reference>
<dbReference type="PANTHER" id="PTHR22590">
    <property type="entry name" value="MYOSIN MOTOR DOMAIN-CONTAINING PROTEIN"/>
    <property type="match status" value="1"/>
</dbReference>
<feature type="region of interest" description="Disordered" evidence="2">
    <location>
        <begin position="17"/>
        <end position="47"/>
    </location>
</feature>
<evidence type="ECO:0000313" key="4">
    <source>
        <dbReference type="Proteomes" id="UP000694580"/>
    </source>
</evidence>
<dbReference type="Proteomes" id="UP000694580">
    <property type="component" value="Chromosome 3"/>
</dbReference>
<reference evidence="3" key="2">
    <citation type="submission" date="2025-08" db="UniProtKB">
        <authorList>
            <consortium name="Ensembl"/>
        </authorList>
    </citation>
    <scope>IDENTIFICATION</scope>
</reference>
<evidence type="ECO:0000256" key="1">
    <source>
        <dbReference type="ARBA" id="ARBA00022737"/>
    </source>
</evidence>
<keyword evidence="1" id="KW-0677">Repeat</keyword>
<feature type="region of interest" description="Disordered" evidence="2">
    <location>
        <begin position="79"/>
        <end position="98"/>
    </location>
</feature>
<dbReference type="PROSITE" id="PS50096">
    <property type="entry name" value="IQ"/>
    <property type="match status" value="2"/>
</dbReference>
<dbReference type="AlphaFoldDB" id="A0AAY4AJP0"/>
<proteinExistence type="predicted"/>
<dbReference type="GeneTree" id="ENSGT00940000163679"/>
<feature type="compositionally biased region" description="Basic and acidic residues" evidence="2">
    <location>
        <begin position="431"/>
        <end position="461"/>
    </location>
</feature>
<feature type="compositionally biased region" description="Basic and acidic residues" evidence="2">
    <location>
        <begin position="313"/>
        <end position="328"/>
    </location>
</feature>